<evidence type="ECO:0000313" key="1">
    <source>
        <dbReference type="EMBL" id="MBB5773377.1"/>
    </source>
</evidence>
<evidence type="ECO:0000313" key="2">
    <source>
        <dbReference type="Proteomes" id="UP000579153"/>
    </source>
</evidence>
<name>A0A7W9FXG4_9ACTN</name>
<proteinExistence type="predicted"/>
<reference evidence="1 2" key="1">
    <citation type="submission" date="2020-08" db="EMBL/GenBank/DDBJ databases">
        <title>Sequencing the genomes of 1000 actinobacteria strains.</title>
        <authorList>
            <person name="Klenk H.-P."/>
        </authorList>
    </citation>
    <scope>NUCLEOTIDE SEQUENCE [LARGE SCALE GENOMIC DNA]</scope>
    <source>
        <strain evidence="1 2">DSM 45507</strain>
    </source>
</reference>
<dbReference type="Proteomes" id="UP000579153">
    <property type="component" value="Unassembled WGS sequence"/>
</dbReference>
<dbReference type="PROSITE" id="PS51257">
    <property type="entry name" value="PROKAR_LIPOPROTEIN"/>
    <property type="match status" value="1"/>
</dbReference>
<dbReference type="AlphaFoldDB" id="A0A7W9FXG4"/>
<gene>
    <name evidence="1" type="ORF">HD596_000133</name>
</gene>
<accession>A0A7W9FXG4</accession>
<protein>
    <recommendedName>
        <fullName evidence="3">Lipoprotein</fullName>
    </recommendedName>
</protein>
<evidence type="ECO:0008006" key="3">
    <source>
        <dbReference type="Google" id="ProtNLM"/>
    </source>
</evidence>
<organism evidence="1 2">
    <name type="scientific">Nonomuraea jabiensis</name>
    <dbReference type="NCBI Taxonomy" id="882448"/>
    <lineage>
        <taxon>Bacteria</taxon>
        <taxon>Bacillati</taxon>
        <taxon>Actinomycetota</taxon>
        <taxon>Actinomycetes</taxon>
        <taxon>Streptosporangiales</taxon>
        <taxon>Streptosporangiaceae</taxon>
        <taxon>Nonomuraea</taxon>
    </lineage>
</organism>
<sequence length="287" mass="30666">MRRTIAGLCLVLLLAASCSWSYRVSPGRFEARAREVVARWDGSAGDRAWRSGFVPLGGLQDRGGWTDPPAWAALSAHNGVWQLAAELPANPLAAARLRWPDGSVSEVPLVTAADAYAELSKPADFIEEECPAKGCRPLRVTGAELGETTLTTSRGTIRVPAWLFSVRGVGPKYVYVAVAPSAITARPQAAEGEYEEVTGYDLVAGKPHDLLLEYGHGSCDRIHGARAYETGKLVVVDVDEEGSSGPCSLMLKIARITVTLARPLGDRLVLDSGTGLPVVRGVRPPRK</sequence>
<comment type="caution">
    <text evidence="1">The sequence shown here is derived from an EMBL/GenBank/DDBJ whole genome shotgun (WGS) entry which is preliminary data.</text>
</comment>
<keyword evidence="2" id="KW-1185">Reference proteome</keyword>
<dbReference type="EMBL" id="JACHMB010000001">
    <property type="protein sequence ID" value="MBB5773377.1"/>
    <property type="molecule type" value="Genomic_DNA"/>
</dbReference>
<dbReference type="RefSeq" id="WP_185067378.1">
    <property type="nucleotide sequence ID" value="NZ_JACHMB010000001.1"/>
</dbReference>